<dbReference type="STRING" id="29349.CLOTH_16250"/>
<protein>
    <submittedName>
        <fullName evidence="2">Uncharacterized protein</fullName>
    </submittedName>
</protein>
<evidence type="ECO:0000313" key="2">
    <source>
        <dbReference type="EMBL" id="OPJ55322.1"/>
    </source>
</evidence>
<name>A0A1V4I5S6_9FIRM</name>
<dbReference type="RefSeq" id="WP_079412913.1">
    <property type="nucleotide sequence ID" value="NZ_MZGW01000006.1"/>
</dbReference>
<dbReference type="Proteomes" id="UP000190140">
    <property type="component" value="Unassembled WGS sequence"/>
</dbReference>
<dbReference type="OrthoDB" id="1893987at2"/>
<evidence type="ECO:0000313" key="3">
    <source>
        <dbReference type="Proteomes" id="UP000190140"/>
    </source>
</evidence>
<dbReference type="AlphaFoldDB" id="A0A1V4I5S6"/>
<comment type="caution">
    <text evidence="2">The sequence shown here is derived from an EMBL/GenBank/DDBJ whole genome shotgun (WGS) entry which is preliminary data.</text>
</comment>
<keyword evidence="1" id="KW-0175">Coiled coil</keyword>
<proteinExistence type="predicted"/>
<keyword evidence="3" id="KW-1185">Reference proteome</keyword>
<organism evidence="2 3">
    <name type="scientific">Alkalithermobacter paradoxus</name>
    <dbReference type="NCBI Taxonomy" id="29349"/>
    <lineage>
        <taxon>Bacteria</taxon>
        <taxon>Bacillati</taxon>
        <taxon>Bacillota</taxon>
        <taxon>Clostridia</taxon>
        <taxon>Peptostreptococcales</taxon>
        <taxon>Tepidibacteraceae</taxon>
        <taxon>Alkalithermobacter</taxon>
    </lineage>
</organism>
<feature type="coiled-coil region" evidence="1">
    <location>
        <begin position="40"/>
        <end position="67"/>
    </location>
</feature>
<accession>A0A1V4I5S6</accession>
<sequence>MKKIILIILALGIIYTYSFITSTDLNYKKDQISTKTLEDMVDEKEIITNYKEKISNIQNKYTEKIEAIISGALQEYNQNQKNKTSIALKYYNKFKNIEKQSDEEVKKVLKDMEEELRFSNYSEYIIHLMKQYYEENKNAKKDYYIEKIRY</sequence>
<reference evidence="2 3" key="1">
    <citation type="submission" date="2017-03" db="EMBL/GenBank/DDBJ databases">
        <title>Genome sequence of Clostridium thermoalcaliphilum DSM 7309.</title>
        <authorList>
            <person name="Poehlein A."/>
            <person name="Daniel R."/>
        </authorList>
    </citation>
    <scope>NUCLEOTIDE SEQUENCE [LARGE SCALE GENOMIC DNA]</scope>
    <source>
        <strain evidence="2 3">DSM 7309</strain>
    </source>
</reference>
<gene>
    <name evidence="2" type="ORF">CLOTH_16250</name>
</gene>
<evidence type="ECO:0000256" key="1">
    <source>
        <dbReference type="SAM" id="Coils"/>
    </source>
</evidence>
<dbReference type="EMBL" id="MZGW01000006">
    <property type="protein sequence ID" value="OPJ55322.1"/>
    <property type="molecule type" value="Genomic_DNA"/>
</dbReference>